<accession>A0A3T0RZ82</accession>
<reference evidence="2" key="1">
    <citation type="submission" date="2017-12" db="EMBL/GenBank/DDBJ databases">
        <title>Whole genome sequencing of Acidipropionibacterium jensenii strains JS279 and JS280.</title>
        <authorList>
            <person name="Deptula P."/>
            <person name="Laine P."/>
            <person name="Smolander O.-P."/>
            <person name="Paulin L."/>
            <person name="Auvinen P."/>
            <person name="Varmanen P."/>
        </authorList>
    </citation>
    <scope>NUCLEOTIDE SEQUENCE [LARGE SCALE GENOMIC DNA]</scope>
    <source>
        <strain evidence="2">JS280</strain>
    </source>
</reference>
<organism evidence="1 2">
    <name type="scientific">Acidipropionibacterium jensenii</name>
    <dbReference type="NCBI Taxonomy" id="1749"/>
    <lineage>
        <taxon>Bacteria</taxon>
        <taxon>Bacillati</taxon>
        <taxon>Actinomycetota</taxon>
        <taxon>Actinomycetes</taxon>
        <taxon>Propionibacteriales</taxon>
        <taxon>Propionibacteriaceae</taxon>
        <taxon>Acidipropionibacterium</taxon>
    </lineage>
</organism>
<evidence type="ECO:0000313" key="1">
    <source>
        <dbReference type="EMBL" id="AZZ39410.1"/>
    </source>
</evidence>
<dbReference type="Proteomes" id="UP000285875">
    <property type="component" value="Chromosome"/>
</dbReference>
<gene>
    <name evidence="1" type="ORF">C0Z10_06235</name>
</gene>
<evidence type="ECO:0000313" key="2">
    <source>
        <dbReference type="Proteomes" id="UP000285875"/>
    </source>
</evidence>
<dbReference type="EMBL" id="CP025570">
    <property type="protein sequence ID" value="AZZ39410.1"/>
    <property type="molecule type" value="Genomic_DNA"/>
</dbReference>
<name>A0A3T0RZ82_9ACTN</name>
<sequence length="128" mass="13217">MTAQTVSTSHPSSMLRSGTVLALALAALDIVGMLVVGLTTPPVLVVVLTIVFAVGTLIGCGWSWRGLGRGTWLVVVTRLLATLMAIPLFFIPDAPSNAVPMAAVGSALTVVAIVMLLVGQHQVSRRAS</sequence>
<proteinExistence type="predicted"/>
<dbReference type="AlphaFoldDB" id="A0A3T0RZ82"/>
<dbReference type="RefSeq" id="WP_097798806.1">
    <property type="nucleotide sequence ID" value="NZ_CP025570.1"/>
</dbReference>
<protein>
    <submittedName>
        <fullName evidence="1">Uncharacterized protein</fullName>
    </submittedName>
</protein>
<dbReference type="KEGG" id="aji:C0Z10_06235"/>